<dbReference type="SUPFAM" id="SSF49265">
    <property type="entry name" value="Fibronectin type III"/>
    <property type="match status" value="3"/>
</dbReference>
<dbReference type="RefSeq" id="WP_129460055.1">
    <property type="nucleotide sequence ID" value="NZ_SBKN01000001.1"/>
</dbReference>
<organism evidence="4 5">
    <name type="scientific">Flavobacterium stagni</name>
    <dbReference type="NCBI Taxonomy" id="2506421"/>
    <lineage>
        <taxon>Bacteria</taxon>
        <taxon>Pseudomonadati</taxon>
        <taxon>Bacteroidota</taxon>
        <taxon>Flavobacteriia</taxon>
        <taxon>Flavobacteriales</taxon>
        <taxon>Flavobacteriaceae</taxon>
        <taxon>Flavobacterium</taxon>
    </lineage>
</organism>
<dbReference type="InterPro" id="IPR036116">
    <property type="entry name" value="FN3_sf"/>
</dbReference>
<evidence type="ECO:0000256" key="2">
    <source>
        <dbReference type="SAM" id="SignalP"/>
    </source>
</evidence>
<evidence type="ECO:0000259" key="3">
    <source>
        <dbReference type="PROSITE" id="PS50853"/>
    </source>
</evidence>
<dbReference type="InterPro" id="IPR013783">
    <property type="entry name" value="Ig-like_fold"/>
</dbReference>
<dbReference type="InterPro" id="IPR003961">
    <property type="entry name" value="FN3_dom"/>
</dbReference>
<dbReference type="PROSITE" id="PS51257">
    <property type="entry name" value="PROKAR_LIPOPROTEIN"/>
    <property type="match status" value="1"/>
</dbReference>
<feature type="chain" id="PRO_5020311016" evidence="2">
    <location>
        <begin position="29"/>
        <end position="966"/>
    </location>
</feature>
<feature type="domain" description="Fibronectin type-III" evidence="3">
    <location>
        <begin position="250"/>
        <end position="342"/>
    </location>
</feature>
<evidence type="ECO:0000256" key="1">
    <source>
        <dbReference type="ARBA" id="ARBA00022729"/>
    </source>
</evidence>
<reference evidence="5" key="1">
    <citation type="submission" date="2019-01" db="EMBL/GenBank/DDBJ databases">
        <title>Cytophagaceae bacterium strain CAR-16.</title>
        <authorList>
            <person name="Chen W.-M."/>
        </authorList>
    </citation>
    <scope>NUCLEOTIDE SEQUENCE [LARGE SCALE GENOMIC DNA]</scope>
    <source>
        <strain evidence="5">WWJ-16</strain>
    </source>
</reference>
<dbReference type="OrthoDB" id="1283628at2"/>
<dbReference type="PROSITE" id="PS50853">
    <property type="entry name" value="FN3"/>
    <property type="match status" value="3"/>
</dbReference>
<proteinExistence type="predicted"/>
<keyword evidence="5" id="KW-1185">Reference proteome</keyword>
<sequence>MKKNDFYTQFIIWILGISCGLGLSTANAQTPCLDPIDPIIISLSATEVTIQWTQPNPNPWNGYDYYLTQSSQVPNSNTTPTGTVTADNVTLNVQVGNTYRFYVRSNCGTVTGSVKGPWQGFLTFTPIPTGSGCAQAPYGLHPTTTFVPAYTQLPELINADAYAGEFCKVDVMANRQYEFTTDRSTDYITITNFNGSVVYAHGVNPVIYNSGTNDYEIRYYISANSMCLSQASERERYITARLVPSTTCPAPSNLTTTSISTTGAIANWVNNAPGVITSFQYYYSTSATAPNINATPSGTTTFTTFTLSGLSPNTTYYYWVRSICDQEYTQWIAGAPFTTQATAVTGCTTALYGQTPANVFVPACTGVPEIIATNMWAGNYSQIDILPNKTYTFTSSVGTDFITIRDNDTSMAYASGPTPLVWSSGANTARIKMFVYLNTSCSTQNVNRTTTITCQNAVTSCSSPSGLTINSVTANSVNATWTAGSPAPSNGYHYWIATTAATPNSATTPTGLTSTPSLTASGLAANTTYYLWVRANCGSTTSQWVFGTSFTTVGTSVGCTNAPNGQFPVATFTPACLGNDEVIVTNAYAGEYTVVAIQSNTQYTFKSSITSDYITITNSDASVVFTAGNTPLSWNSGSTTGTIRYYFHANAACATQNSDRTRYIACQATTPTCASPTGGSFSAITATTATASWNAASPAPATGYQVYLSTNATPPTASSTPLGTVTSNGALLSGLVAQTTYYVWVRSDCGTGQSSWILLGNFTTLAASAGCTTAVNGLYPAATFTPTCNGTTQIIANNAWTGEYSNITATVNTQYTFSSSVTADYITITNTDGSVIYAQGVTPLVWNSGSVNGILRYYLHNNANCASENVNRVRSISCTPSLGSTDWTLQPSFTAYPNPASDSVTITGTQPIQTLRVLNTLGQTIATFHVKSQTHYQWDCSHYPPGLYTLIIESDTSTQILRVVKQ</sequence>
<dbReference type="InterPro" id="IPR026444">
    <property type="entry name" value="Secre_tail"/>
</dbReference>
<protein>
    <submittedName>
        <fullName evidence="4">T9SS type A sorting domain-containing protein</fullName>
    </submittedName>
</protein>
<evidence type="ECO:0000313" key="4">
    <source>
        <dbReference type="EMBL" id="RXR24092.1"/>
    </source>
</evidence>
<feature type="signal peptide" evidence="2">
    <location>
        <begin position="1"/>
        <end position="28"/>
    </location>
</feature>
<name>A0A4Q1KB40_9FLAO</name>
<dbReference type="Pfam" id="PF00041">
    <property type="entry name" value="fn3"/>
    <property type="match status" value="2"/>
</dbReference>
<gene>
    <name evidence="4" type="ORF">EQG61_01245</name>
</gene>
<dbReference type="EMBL" id="SBKN01000001">
    <property type="protein sequence ID" value="RXR24092.1"/>
    <property type="molecule type" value="Genomic_DNA"/>
</dbReference>
<dbReference type="NCBIfam" id="TIGR04183">
    <property type="entry name" value="Por_Secre_tail"/>
    <property type="match status" value="1"/>
</dbReference>
<comment type="caution">
    <text evidence="4">The sequence shown here is derived from an EMBL/GenBank/DDBJ whole genome shotgun (WGS) entry which is preliminary data.</text>
</comment>
<dbReference type="CDD" id="cd00063">
    <property type="entry name" value="FN3"/>
    <property type="match status" value="2"/>
</dbReference>
<dbReference type="Proteomes" id="UP000289857">
    <property type="component" value="Unassembled WGS sequence"/>
</dbReference>
<evidence type="ECO:0000313" key="5">
    <source>
        <dbReference type="Proteomes" id="UP000289857"/>
    </source>
</evidence>
<keyword evidence="1 2" id="KW-0732">Signal</keyword>
<dbReference type="Pfam" id="PF18962">
    <property type="entry name" value="Por_Secre_tail"/>
    <property type="match status" value="1"/>
</dbReference>
<feature type="domain" description="Fibronectin type-III" evidence="3">
    <location>
        <begin position="675"/>
        <end position="767"/>
    </location>
</feature>
<feature type="domain" description="Fibronectin type-III" evidence="3">
    <location>
        <begin position="463"/>
        <end position="555"/>
    </location>
</feature>
<dbReference type="AlphaFoldDB" id="A0A4Q1KB40"/>
<dbReference type="SMART" id="SM00060">
    <property type="entry name" value="FN3"/>
    <property type="match status" value="4"/>
</dbReference>
<accession>A0A4Q1KB40</accession>
<dbReference type="Gene3D" id="2.60.40.10">
    <property type="entry name" value="Immunoglobulins"/>
    <property type="match status" value="4"/>
</dbReference>